<dbReference type="OrthoDB" id="21828at2"/>
<dbReference type="GO" id="GO:0005886">
    <property type="term" value="C:plasma membrane"/>
    <property type="evidence" value="ECO:0007669"/>
    <property type="project" value="UniProtKB-SubCell"/>
</dbReference>
<dbReference type="EMBL" id="CZCU02000161">
    <property type="protein sequence ID" value="VXD24753.1"/>
    <property type="molecule type" value="Genomic_DNA"/>
</dbReference>
<dbReference type="PANTHER" id="PTHR30561:SF0">
    <property type="entry name" value="GUANIDINIUM EXPORTER"/>
    <property type="match status" value="1"/>
</dbReference>
<dbReference type="AlphaFoldDB" id="A0A7Z9BZ11"/>
<dbReference type="RefSeq" id="WP_083626094.1">
    <property type="nucleotide sequence ID" value="NZ_LR734883.1"/>
</dbReference>
<reference evidence="9" key="1">
    <citation type="submission" date="2019-10" db="EMBL/GenBank/DDBJ databases">
        <authorList>
            <consortium name="Genoscope - CEA"/>
            <person name="William W."/>
        </authorList>
    </citation>
    <scope>NUCLEOTIDE SEQUENCE [LARGE SCALE GENOMIC DNA]</scope>
    <source>
        <strain evidence="9">BBR_PRJEB10992</strain>
    </source>
</reference>
<dbReference type="Gene3D" id="1.10.3730.20">
    <property type="match status" value="1"/>
</dbReference>
<evidence type="ECO:0000256" key="5">
    <source>
        <dbReference type="ARBA" id="ARBA00022989"/>
    </source>
</evidence>
<evidence type="ECO:0000256" key="2">
    <source>
        <dbReference type="ARBA" id="ARBA00022448"/>
    </source>
</evidence>
<dbReference type="GO" id="GO:0022857">
    <property type="term" value="F:transmembrane transporter activity"/>
    <property type="evidence" value="ECO:0007669"/>
    <property type="project" value="InterPro"/>
</dbReference>
<feature type="transmembrane region" description="Helical" evidence="8">
    <location>
        <begin position="84"/>
        <end position="103"/>
    </location>
</feature>
<comment type="caution">
    <text evidence="9">The sequence shown here is derived from an EMBL/GenBank/DDBJ whole genome shotgun (WGS) entry which is preliminary data.</text>
</comment>
<accession>A0A7Z9BZ11</accession>
<dbReference type="PANTHER" id="PTHR30561">
    <property type="entry name" value="SMR FAMILY PROTON-DEPENDENT DRUG EFFLUX TRANSPORTER SUGE"/>
    <property type="match status" value="1"/>
</dbReference>
<dbReference type="InterPro" id="IPR000390">
    <property type="entry name" value="Small_drug/metabolite_transptr"/>
</dbReference>
<comment type="similarity">
    <text evidence="7">Belongs to the drug/metabolite transporter (DMT) superfamily. Small multidrug resistance (SMR) (TC 2.A.7.1) family.</text>
</comment>
<sequence length="105" mass="11205">MGWIYLILAGLFELGFSSFLKLSEGLTKPYAILAFIGFGALSVWFLSQAMKTIPLGTAYAVWTGIGALGTVIIGVIIFKDPLSVGRLFFISLLVISLIGLKATSS</sequence>
<evidence type="ECO:0000256" key="6">
    <source>
        <dbReference type="ARBA" id="ARBA00023136"/>
    </source>
</evidence>
<keyword evidence="3" id="KW-1003">Cell membrane</keyword>
<dbReference type="SUPFAM" id="SSF103481">
    <property type="entry name" value="Multidrug resistance efflux transporter EmrE"/>
    <property type="match status" value="1"/>
</dbReference>
<dbReference type="InterPro" id="IPR045324">
    <property type="entry name" value="Small_multidrug_res"/>
</dbReference>
<name>A0A7Z9BZ11_9CYAN</name>
<dbReference type="FunFam" id="1.10.3730.20:FF:000001">
    <property type="entry name" value="Quaternary ammonium compound resistance transporter SugE"/>
    <property type="match status" value="1"/>
</dbReference>
<comment type="subcellular location">
    <subcellularLocation>
        <location evidence="1 7">Cell membrane</location>
        <topology evidence="1 7">Multi-pass membrane protein</topology>
    </subcellularLocation>
</comment>
<dbReference type="Proteomes" id="UP000184550">
    <property type="component" value="Unassembled WGS sequence"/>
</dbReference>
<evidence type="ECO:0000256" key="4">
    <source>
        <dbReference type="ARBA" id="ARBA00022692"/>
    </source>
</evidence>
<keyword evidence="2" id="KW-0813">Transport</keyword>
<keyword evidence="10" id="KW-1185">Reference proteome</keyword>
<keyword evidence="6 8" id="KW-0472">Membrane</keyword>
<evidence type="ECO:0000256" key="1">
    <source>
        <dbReference type="ARBA" id="ARBA00004651"/>
    </source>
</evidence>
<protein>
    <submittedName>
        <fullName evidence="9">Quaternary ammonium compound-resistance protein SugE</fullName>
    </submittedName>
</protein>
<keyword evidence="4 7" id="KW-0812">Transmembrane</keyword>
<evidence type="ECO:0000256" key="8">
    <source>
        <dbReference type="SAM" id="Phobius"/>
    </source>
</evidence>
<feature type="transmembrane region" description="Helical" evidence="8">
    <location>
        <begin position="27"/>
        <end position="46"/>
    </location>
</feature>
<dbReference type="Pfam" id="PF00893">
    <property type="entry name" value="Multi_Drug_Res"/>
    <property type="match status" value="1"/>
</dbReference>
<feature type="transmembrane region" description="Helical" evidence="8">
    <location>
        <begin position="58"/>
        <end position="78"/>
    </location>
</feature>
<evidence type="ECO:0000256" key="7">
    <source>
        <dbReference type="RuleBase" id="RU003942"/>
    </source>
</evidence>
<proteinExistence type="inferred from homology"/>
<organism evidence="9 10">
    <name type="scientific">Planktothrix serta PCC 8927</name>
    <dbReference type="NCBI Taxonomy" id="671068"/>
    <lineage>
        <taxon>Bacteria</taxon>
        <taxon>Bacillati</taxon>
        <taxon>Cyanobacteriota</taxon>
        <taxon>Cyanophyceae</taxon>
        <taxon>Oscillatoriophycideae</taxon>
        <taxon>Oscillatoriales</taxon>
        <taxon>Microcoleaceae</taxon>
        <taxon>Planktothrix</taxon>
    </lineage>
</organism>
<evidence type="ECO:0000256" key="3">
    <source>
        <dbReference type="ARBA" id="ARBA00022475"/>
    </source>
</evidence>
<dbReference type="InterPro" id="IPR037185">
    <property type="entry name" value="EmrE-like"/>
</dbReference>
<evidence type="ECO:0000313" key="9">
    <source>
        <dbReference type="EMBL" id="VXD24753.1"/>
    </source>
</evidence>
<keyword evidence="5 8" id="KW-1133">Transmembrane helix</keyword>
<gene>
    <name evidence="9" type="primary">sugE</name>
    <name evidence="9" type="ORF">PL8927_830118</name>
</gene>
<evidence type="ECO:0000313" key="10">
    <source>
        <dbReference type="Proteomes" id="UP000184550"/>
    </source>
</evidence>